<keyword evidence="4" id="KW-0472">Membrane</keyword>
<dbReference type="CDD" id="cd18774">
    <property type="entry name" value="PDC2_HK_sensor"/>
    <property type="match status" value="1"/>
</dbReference>
<evidence type="ECO:0000256" key="3">
    <source>
        <dbReference type="ARBA" id="ARBA00023163"/>
    </source>
</evidence>
<keyword evidence="3" id="KW-0804">Transcription</keyword>
<dbReference type="PROSITE" id="PS01124">
    <property type="entry name" value="HTH_ARAC_FAMILY_2"/>
    <property type="match status" value="1"/>
</dbReference>
<evidence type="ECO:0000256" key="2">
    <source>
        <dbReference type="ARBA" id="ARBA00023125"/>
    </source>
</evidence>
<dbReference type="Pfam" id="PF12833">
    <property type="entry name" value="HTH_18"/>
    <property type="match status" value="1"/>
</dbReference>
<dbReference type="PANTHER" id="PTHR43280">
    <property type="entry name" value="ARAC-FAMILY TRANSCRIPTIONAL REGULATOR"/>
    <property type="match status" value="1"/>
</dbReference>
<evidence type="ECO:0000313" key="7">
    <source>
        <dbReference type="Proteomes" id="UP000289856"/>
    </source>
</evidence>
<feature type="domain" description="HTH araC/xylS-type" evidence="5">
    <location>
        <begin position="672"/>
        <end position="771"/>
    </location>
</feature>
<keyword evidence="1" id="KW-0805">Transcription regulation</keyword>
<dbReference type="Gene3D" id="6.10.340.10">
    <property type="match status" value="1"/>
</dbReference>
<dbReference type="InterPro" id="IPR018060">
    <property type="entry name" value="HTH_AraC"/>
</dbReference>
<dbReference type="EMBL" id="AP019400">
    <property type="protein sequence ID" value="BBI36576.1"/>
    <property type="molecule type" value="Genomic_DNA"/>
</dbReference>
<dbReference type="GO" id="GO:0043565">
    <property type="term" value="F:sequence-specific DNA binding"/>
    <property type="evidence" value="ECO:0007669"/>
    <property type="project" value="InterPro"/>
</dbReference>
<evidence type="ECO:0000256" key="1">
    <source>
        <dbReference type="ARBA" id="ARBA00023015"/>
    </source>
</evidence>
<dbReference type="SUPFAM" id="SSF46689">
    <property type="entry name" value="Homeodomain-like"/>
    <property type="match status" value="1"/>
</dbReference>
<proteinExistence type="predicted"/>
<dbReference type="InterPro" id="IPR009057">
    <property type="entry name" value="Homeodomain-like_sf"/>
</dbReference>
<organism evidence="6 7">
    <name type="scientific">Cohnella abietis</name>
    <dbReference type="NCBI Taxonomy" id="2507935"/>
    <lineage>
        <taxon>Bacteria</taxon>
        <taxon>Bacillati</taxon>
        <taxon>Bacillota</taxon>
        <taxon>Bacilli</taxon>
        <taxon>Bacillales</taxon>
        <taxon>Paenibacillaceae</taxon>
        <taxon>Cohnella</taxon>
    </lineage>
</organism>
<dbReference type="RefSeq" id="WP_130616074.1">
    <property type="nucleotide sequence ID" value="NZ_AP019400.1"/>
</dbReference>
<evidence type="ECO:0000259" key="5">
    <source>
        <dbReference type="PROSITE" id="PS01124"/>
    </source>
</evidence>
<keyword evidence="4" id="KW-0812">Transmembrane</keyword>
<evidence type="ECO:0000256" key="4">
    <source>
        <dbReference type="SAM" id="Phobius"/>
    </source>
</evidence>
<name>A0A3T1DEJ7_9BACL</name>
<dbReference type="KEGG" id="cohn:KCTCHS21_59750"/>
<keyword evidence="7" id="KW-1185">Reference proteome</keyword>
<dbReference type="Gene3D" id="1.10.10.60">
    <property type="entry name" value="Homeodomain-like"/>
    <property type="match status" value="2"/>
</dbReference>
<keyword evidence="4" id="KW-1133">Transmembrane helix</keyword>
<keyword evidence="2" id="KW-0238">DNA-binding</keyword>
<evidence type="ECO:0000313" key="6">
    <source>
        <dbReference type="EMBL" id="BBI36576.1"/>
    </source>
</evidence>
<dbReference type="Proteomes" id="UP000289856">
    <property type="component" value="Chromosome"/>
</dbReference>
<dbReference type="SMART" id="SM00342">
    <property type="entry name" value="HTH_ARAC"/>
    <property type="match status" value="1"/>
</dbReference>
<gene>
    <name evidence="6" type="ORF">KCTCHS21_59750</name>
</gene>
<reference evidence="6 7" key="1">
    <citation type="submission" date="2019-01" db="EMBL/GenBank/DDBJ databases">
        <title>Complete genome sequence of Cohnella hallensis HS21 isolated from Korean fir (Abies koreana) rhizospheric soil.</title>
        <authorList>
            <person name="Jiang L."/>
            <person name="Kang S.W."/>
            <person name="Kim S."/>
            <person name="Jung J."/>
            <person name="Kim C.Y."/>
            <person name="Kim D.H."/>
            <person name="Kim S.W."/>
            <person name="Lee J."/>
        </authorList>
    </citation>
    <scope>NUCLEOTIDE SEQUENCE [LARGE SCALE GENOMIC DNA]</scope>
    <source>
        <strain evidence="6 7">HS21</strain>
    </source>
</reference>
<dbReference type="PANTHER" id="PTHR43280:SF2">
    <property type="entry name" value="HTH-TYPE TRANSCRIPTIONAL REGULATOR EXSA"/>
    <property type="match status" value="1"/>
</dbReference>
<feature type="transmembrane region" description="Helical" evidence="4">
    <location>
        <begin position="303"/>
        <end position="321"/>
    </location>
</feature>
<accession>A0A3T1DEJ7</accession>
<dbReference type="OrthoDB" id="2650757at2"/>
<sequence>MKRFGIKAYYAKMVLWISIAILLIITALSAVVYINTQKLLVKNEYASNQKILFQVKYNMAFMDDTISSLCKSLYLNSDVGAVMYATQENMVDVATRLNKVTSSITSTNPYIHSITIYNRNLDQTYNAGSPVFFEDQLLDTMYHSEQLPPKMKPIFRNIGKLVNRESKPEHVFSYMMYETSTDGLKPEGVIVINVRSEWLLDNIRLINMIDKRKGDNIFLLDQSGEYLADGTSDNGMMQWLKSDLADYKATHQDAGADGFFESKHGGTPYLVTYSSVESAGMTLLKTQPILEVYRYIASLRTSIIVITLIALILAFFISILISRRIYRPFGNLVNAIRRDRPRGAGENEVIDEISYLNNVYRQSMEELELFYKEKHDNKDVMRHYWLSRLLDERFTISRDELLVLFKEMRISLSPEASYAVCMLKIDNYKEFQQAFSAKDKEMFRFALLNIASEIVARTYPNEGIDMKEDHVLLIVSLPEQDGAYPSELVTLLTEAQENFSRFFKVTFTASISDKTDTLSGLHSLYNQTLDQAMYRLHLGHGSIITYARIRKNAESKKSGYSKELEEWLVETIKSGNVAAMKEVLANLFGEMETLNYHNALVSIIRLVNTAIEALEDAKIPAAPSLQIASIGRRILEKETMAEIHRIIRGGLQDSINKEPAENTDTLNSFVVDAVTEYIHNNYQDLSLSMPSIASMMKISSRSLSKIYKEATNLSIPDMINGVRLTKAAELLIQEDLSVYEVVQKVGFTNETYFFSLFKKKYKVTPKEYALQRNVNKIN</sequence>
<dbReference type="GO" id="GO:0003700">
    <property type="term" value="F:DNA-binding transcription factor activity"/>
    <property type="evidence" value="ECO:0007669"/>
    <property type="project" value="InterPro"/>
</dbReference>
<protein>
    <recommendedName>
        <fullName evidence="5">HTH araC/xylS-type domain-containing protein</fullName>
    </recommendedName>
</protein>
<dbReference type="AlphaFoldDB" id="A0A3T1DEJ7"/>